<sequence>MSGHLAAATLENDNIYQISDVDLDDCDDDDDDTLLEEVFEPHPSNSNSINSQHRGPYERAWTTEATRALIHVRGPMENRFCEGRHKRTALWLQCTRQLQKMGFRYNAAKVQKKWHNILITYNKNLSKKYATGYVHWEFFEDMFKYLQGKKADFEIQQRKPNSMHIGKMDENTTNNKYMKAALEPMIQAHVEIDSKSNDDFDEDDSGDTREIKKPKLELKQEKFDDEDPIQISVSSSSGGGYDQQNSNKYTNNLESQFTEAYETPTRPPLTAPTYEIKEVISKSTSDNWWQDYFERKLQVERDKVDLQKQMHRDLMQFNKMSLIQQEKIERIKIDAINSLTNTLQKLVETKYKKT</sequence>
<feature type="domain" description="Myb/SANT-like DNA-binding" evidence="2">
    <location>
        <begin position="59"/>
        <end position="144"/>
    </location>
</feature>
<dbReference type="AlphaFoldDB" id="A0A1A9X3K3"/>
<evidence type="ECO:0000313" key="4">
    <source>
        <dbReference type="Proteomes" id="UP000091820"/>
    </source>
</evidence>
<feature type="region of interest" description="Disordered" evidence="1">
    <location>
        <begin position="192"/>
        <end position="248"/>
    </location>
</feature>
<dbReference type="InterPro" id="IPR044822">
    <property type="entry name" value="Myb_DNA-bind_4"/>
</dbReference>
<evidence type="ECO:0000256" key="1">
    <source>
        <dbReference type="SAM" id="MobiDB-lite"/>
    </source>
</evidence>
<reference evidence="4" key="1">
    <citation type="submission" date="2014-03" db="EMBL/GenBank/DDBJ databases">
        <authorList>
            <person name="Aksoy S."/>
            <person name="Warren W."/>
            <person name="Wilson R.K."/>
        </authorList>
    </citation>
    <scope>NUCLEOTIDE SEQUENCE [LARGE SCALE GENOMIC DNA]</scope>
    <source>
        <strain evidence="4">IAEA</strain>
    </source>
</reference>
<keyword evidence="4" id="KW-1185">Reference proteome</keyword>
<name>A0A1A9X3K3_9MUSC</name>
<dbReference type="Proteomes" id="UP000091820">
    <property type="component" value="Unassembled WGS sequence"/>
</dbReference>
<evidence type="ECO:0000259" key="2">
    <source>
        <dbReference type="Pfam" id="PF13837"/>
    </source>
</evidence>
<protein>
    <recommendedName>
        <fullName evidence="2">Myb/SANT-like DNA-binding domain-containing protein</fullName>
    </recommendedName>
</protein>
<proteinExistence type="predicted"/>
<dbReference type="VEuPathDB" id="VectorBase:GBRI043058"/>
<evidence type="ECO:0000313" key="3">
    <source>
        <dbReference type="EnsemblMetazoa" id="GBRI043058-PA"/>
    </source>
</evidence>
<dbReference type="Pfam" id="PF13837">
    <property type="entry name" value="Myb_DNA-bind_4"/>
    <property type="match status" value="1"/>
</dbReference>
<reference evidence="3" key="2">
    <citation type="submission" date="2020-05" db="UniProtKB">
        <authorList>
            <consortium name="EnsemblMetazoa"/>
        </authorList>
    </citation>
    <scope>IDENTIFICATION</scope>
    <source>
        <strain evidence="3">IAEA</strain>
    </source>
</reference>
<feature type="compositionally biased region" description="Basic and acidic residues" evidence="1">
    <location>
        <begin position="206"/>
        <end position="222"/>
    </location>
</feature>
<accession>A0A1A9X3K3</accession>
<dbReference type="Gene3D" id="1.10.10.60">
    <property type="entry name" value="Homeodomain-like"/>
    <property type="match status" value="1"/>
</dbReference>
<organism evidence="3 4">
    <name type="scientific">Glossina brevipalpis</name>
    <dbReference type="NCBI Taxonomy" id="37001"/>
    <lineage>
        <taxon>Eukaryota</taxon>
        <taxon>Metazoa</taxon>
        <taxon>Ecdysozoa</taxon>
        <taxon>Arthropoda</taxon>
        <taxon>Hexapoda</taxon>
        <taxon>Insecta</taxon>
        <taxon>Pterygota</taxon>
        <taxon>Neoptera</taxon>
        <taxon>Endopterygota</taxon>
        <taxon>Diptera</taxon>
        <taxon>Brachycera</taxon>
        <taxon>Muscomorpha</taxon>
        <taxon>Hippoboscoidea</taxon>
        <taxon>Glossinidae</taxon>
        <taxon>Glossina</taxon>
    </lineage>
</organism>
<dbReference type="EnsemblMetazoa" id="GBRI043058-RA">
    <property type="protein sequence ID" value="GBRI043058-PA"/>
    <property type="gene ID" value="GBRI043058"/>
</dbReference>